<dbReference type="SMART" id="SM00369">
    <property type="entry name" value="LRR_TYP"/>
    <property type="match status" value="5"/>
</dbReference>
<dbReference type="InterPro" id="IPR003591">
    <property type="entry name" value="Leu-rich_rpt_typical-subtyp"/>
</dbReference>
<dbReference type="Ensembl" id="ENSSTUT00000108983.1">
    <property type="protein sequence ID" value="ENSSTUP00000101611.1"/>
    <property type="gene ID" value="ENSSTUG00000045239.1"/>
</dbReference>
<dbReference type="PANTHER" id="PTHR48051:SF14">
    <property type="entry name" value="LEUCINE-RICH REPEAT AND CALPONIN HOMOLOGY DOMAIN-CONTAINING PROTEIN 2 ISOFORM X1"/>
    <property type="match status" value="1"/>
</dbReference>
<dbReference type="PROSITE" id="PS50021">
    <property type="entry name" value="CH"/>
    <property type="match status" value="1"/>
</dbReference>
<evidence type="ECO:0000259" key="3">
    <source>
        <dbReference type="PROSITE" id="PS50021"/>
    </source>
</evidence>
<dbReference type="InterPro" id="IPR036872">
    <property type="entry name" value="CH_dom_sf"/>
</dbReference>
<protein>
    <submittedName>
        <fullName evidence="4">Leucine rich repeats and calponin homology domain containing 2</fullName>
    </submittedName>
</protein>
<evidence type="ECO:0000256" key="1">
    <source>
        <dbReference type="ARBA" id="ARBA00022614"/>
    </source>
</evidence>
<dbReference type="InterPro" id="IPR001611">
    <property type="entry name" value="Leu-rich_rpt"/>
</dbReference>
<feature type="domain" description="Calponin-homology (CH)" evidence="3">
    <location>
        <begin position="324"/>
        <end position="446"/>
    </location>
</feature>
<reference evidence="4" key="1">
    <citation type="submission" date="2025-08" db="UniProtKB">
        <authorList>
            <consortium name="Ensembl"/>
        </authorList>
    </citation>
    <scope>IDENTIFICATION</scope>
</reference>
<dbReference type="SUPFAM" id="SSF47576">
    <property type="entry name" value="Calponin-homology domain, CH-domain"/>
    <property type="match status" value="1"/>
</dbReference>
<dbReference type="Proteomes" id="UP000472277">
    <property type="component" value="Chromosome 12"/>
</dbReference>
<reference evidence="4" key="2">
    <citation type="submission" date="2025-09" db="UniProtKB">
        <authorList>
            <consortium name="Ensembl"/>
        </authorList>
    </citation>
    <scope>IDENTIFICATION</scope>
</reference>
<evidence type="ECO:0000313" key="4">
    <source>
        <dbReference type="Ensembl" id="ENSSTUP00000101611.1"/>
    </source>
</evidence>
<dbReference type="InterPro" id="IPR032675">
    <property type="entry name" value="LRR_dom_sf"/>
</dbReference>
<evidence type="ECO:0000256" key="2">
    <source>
        <dbReference type="ARBA" id="ARBA00022737"/>
    </source>
</evidence>
<evidence type="ECO:0000313" key="5">
    <source>
        <dbReference type="Proteomes" id="UP000472277"/>
    </source>
</evidence>
<keyword evidence="5" id="KW-1185">Reference proteome</keyword>
<dbReference type="Pfam" id="PF00307">
    <property type="entry name" value="CH"/>
    <property type="match status" value="1"/>
</dbReference>
<dbReference type="AlphaFoldDB" id="A0A674E1F4"/>
<dbReference type="Gene3D" id="3.80.10.10">
    <property type="entry name" value="Ribonuclease Inhibitor"/>
    <property type="match status" value="2"/>
</dbReference>
<accession>A0A674E1F4</accession>
<keyword evidence="2" id="KW-0677">Repeat</keyword>
<dbReference type="Gene3D" id="1.10.418.10">
    <property type="entry name" value="Calponin-like domain"/>
    <property type="match status" value="1"/>
</dbReference>
<gene>
    <name evidence="4" type="primary">LRCH2</name>
    <name evidence="4" type="synonym">LOC115204327</name>
</gene>
<dbReference type="InterPro" id="IPR050216">
    <property type="entry name" value="LRR_domain-containing"/>
</dbReference>
<dbReference type="FunFam" id="3.80.10.10:FF:000007">
    <property type="entry name" value="Leucine-rich repeat and calponin homology domain-containing protein 1 isoform 3"/>
    <property type="match status" value="1"/>
</dbReference>
<dbReference type="SMART" id="SM00033">
    <property type="entry name" value="CH"/>
    <property type="match status" value="1"/>
</dbReference>
<dbReference type="Pfam" id="PF13855">
    <property type="entry name" value="LRR_8"/>
    <property type="match status" value="2"/>
</dbReference>
<dbReference type="GO" id="GO:0005737">
    <property type="term" value="C:cytoplasm"/>
    <property type="evidence" value="ECO:0007669"/>
    <property type="project" value="TreeGrafter"/>
</dbReference>
<dbReference type="PANTHER" id="PTHR48051">
    <property type="match status" value="1"/>
</dbReference>
<organism evidence="4 5">
    <name type="scientific">Salmo trutta</name>
    <name type="common">Brown trout</name>
    <dbReference type="NCBI Taxonomy" id="8032"/>
    <lineage>
        <taxon>Eukaryota</taxon>
        <taxon>Metazoa</taxon>
        <taxon>Chordata</taxon>
        <taxon>Craniata</taxon>
        <taxon>Vertebrata</taxon>
        <taxon>Euteleostomi</taxon>
        <taxon>Actinopterygii</taxon>
        <taxon>Neopterygii</taxon>
        <taxon>Teleostei</taxon>
        <taxon>Protacanthopterygii</taxon>
        <taxon>Salmoniformes</taxon>
        <taxon>Salmonidae</taxon>
        <taxon>Salmoninae</taxon>
        <taxon>Salmo</taxon>
    </lineage>
</organism>
<dbReference type="InterPro" id="IPR001715">
    <property type="entry name" value="CH_dom"/>
</dbReference>
<sequence length="456" mass="51031">MGVETATVIIVIPLVKMASSQGGVGAVPALSNHHLSNGPHWNPGINQHQHHLHTTRSLDRALEDSVCSGTLNLSGRKLRDYPGLSYDLTDTTQADLSKNRLTEIPPEVCLFAPLESLNLYHNCIKCIPEAIINLQVLTYLNISRNLLSTLPKYLFNLPLKVLVVSNNKLLSVPEEIGKAKELMELDISCNEIQVLPPQVGRLRSLRELNIRRNCLHMLPEELADLPLIRLDFSCNKITEIPPVYRRLRQLQHIILDNNPMQSPPAQICLKGKVHIFKYLNIQACRMDKKPDSLDLPSLGKRCLPQPLTDRYTLLYHIRILFINWVVRALNANWLTTNNNTGMTKHNLESRLKVLLPDDVGAALMDGVVLCHLANHIRPRSVASIHVPSPAVPKLSMAKCRRNVENFLDACKKLGVSQDKLCLPHHILEERGLVKVGMTVQALLELPASKPTQLSAV</sequence>
<keyword evidence="1" id="KW-0433">Leucine-rich repeat</keyword>
<dbReference type="PROSITE" id="PS51450">
    <property type="entry name" value="LRR"/>
    <property type="match status" value="1"/>
</dbReference>
<name>A0A674E1F4_SALTR</name>
<dbReference type="SUPFAM" id="SSF52058">
    <property type="entry name" value="L domain-like"/>
    <property type="match status" value="1"/>
</dbReference>
<proteinExistence type="predicted"/>
<dbReference type="GeneTree" id="ENSGT00940000160039"/>